<reference evidence="2" key="1">
    <citation type="submission" date="2017-02" db="EMBL/GenBank/DDBJ databases">
        <authorList>
            <person name="Varghese N."/>
            <person name="Submissions S."/>
        </authorList>
    </citation>
    <scope>NUCLEOTIDE SEQUENCE [LARGE SCALE GENOMIC DNA]</scope>
    <source>
        <strain evidence="2">ATCC 51356</strain>
    </source>
</reference>
<dbReference type="OrthoDB" id="9918223at2"/>
<evidence type="ECO:0000313" key="1">
    <source>
        <dbReference type="EMBL" id="SJZ56176.1"/>
    </source>
</evidence>
<dbReference type="RefSeq" id="WP_143742581.1">
    <property type="nucleotide sequence ID" value="NZ_FUXE01000004.1"/>
</dbReference>
<dbReference type="EMBL" id="FUXE01000004">
    <property type="protein sequence ID" value="SJZ56176.1"/>
    <property type="molecule type" value="Genomic_DNA"/>
</dbReference>
<protein>
    <submittedName>
        <fullName evidence="1">Uncharacterized protein</fullName>
    </submittedName>
</protein>
<sequence length="89" mass="10382">MTKSKWLPEPIKTAISNTFEKVRTSGEFKHLCIQNAVRQLGGYGRTMQLLDYLQVQGRMSKQEKSDIRKLINTAFSEIEDRENRRHGIE</sequence>
<organism evidence="1 2">
    <name type="scientific">Porphyromonas circumdentaria</name>
    <dbReference type="NCBI Taxonomy" id="29524"/>
    <lineage>
        <taxon>Bacteria</taxon>
        <taxon>Pseudomonadati</taxon>
        <taxon>Bacteroidota</taxon>
        <taxon>Bacteroidia</taxon>
        <taxon>Bacteroidales</taxon>
        <taxon>Porphyromonadaceae</taxon>
        <taxon>Porphyromonas</taxon>
    </lineage>
</organism>
<evidence type="ECO:0000313" key="2">
    <source>
        <dbReference type="Proteomes" id="UP000190121"/>
    </source>
</evidence>
<proteinExistence type="predicted"/>
<dbReference type="AlphaFoldDB" id="A0A1T4LNG8"/>
<gene>
    <name evidence="1" type="ORF">SAMN02745171_00458</name>
</gene>
<dbReference type="Proteomes" id="UP000190121">
    <property type="component" value="Unassembled WGS sequence"/>
</dbReference>
<name>A0A1T4LNG8_9PORP</name>
<accession>A0A1T4LNG8</accession>
<keyword evidence="2" id="KW-1185">Reference proteome</keyword>